<feature type="compositionally biased region" description="Basic and acidic residues" evidence="10">
    <location>
        <begin position="295"/>
        <end position="306"/>
    </location>
</feature>
<dbReference type="InterPro" id="IPR006171">
    <property type="entry name" value="TOPRIM_dom"/>
</dbReference>
<evidence type="ECO:0000256" key="7">
    <source>
        <dbReference type="ARBA" id="ARBA00022842"/>
    </source>
</evidence>
<dbReference type="GO" id="GO:0005737">
    <property type="term" value="C:cytoplasm"/>
    <property type="evidence" value="ECO:0007669"/>
    <property type="project" value="TreeGrafter"/>
</dbReference>
<keyword evidence="6" id="KW-0479">Metal-binding</keyword>
<reference evidence="12" key="1">
    <citation type="submission" date="2021-01" db="EMBL/GenBank/DDBJ databases">
        <title>Active Sulfur Cycling in an Early Earth Analoge.</title>
        <authorList>
            <person name="Hahn C.R."/>
            <person name="Youssef N.H."/>
            <person name="Elshahed M."/>
        </authorList>
    </citation>
    <scope>NUCLEOTIDE SEQUENCE</scope>
    <source>
        <strain evidence="12">Zod_Metabat.1151</strain>
    </source>
</reference>
<evidence type="ECO:0000256" key="5">
    <source>
        <dbReference type="ARBA" id="ARBA00022705"/>
    </source>
</evidence>
<dbReference type="HAMAP" id="MF_00007">
    <property type="entry name" value="DNA_primase_DnaG_arc"/>
    <property type="match status" value="1"/>
</dbReference>
<feature type="domain" description="Toprim" evidence="11">
    <location>
        <begin position="172"/>
        <end position="256"/>
    </location>
</feature>
<protein>
    <recommendedName>
        <fullName evidence="9">DNA primase DnaG</fullName>
        <ecNumber evidence="9">2.7.7.101</ecNumber>
    </recommendedName>
</protein>
<dbReference type="GO" id="GO:0046872">
    <property type="term" value="F:metal ion binding"/>
    <property type="evidence" value="ECO:0007669"/>
    <property type="project" value="UniProtKB-KW"/>
</dbReference>
<dbReference type="PROSITE" id="PS50880">
    <property type="entry name" value="TOPRIM"/>
    <property type="match status" value="1"/>
</dbReference>
<comment type="subunit">
    <text evidence="9">Forms a ternary complex with MCM helicase and DNA. Component of the archaeal exosome complex.</text>
</comment>
<name>A0A939C4J2_9ARCH</name>
<evidence type="ECO:0000256" key="1">
    <source>
        <dbReference type="ARBA" id="ARBA00022478"/>
    </source>
</evidence>
<comment type="function">
    <text evidence="9">RNA polymerase that catalyzes the synthesis of short RNA molecules used as primers for DNA polymerase during DNA replication. Also part of the exosome, which is a complex involved in RNA degradation. Acts as a poly(A)-binding protein that enhances the interaction between heteropolymeric, adenine-rich transcripts and the exosome.</text>
</comment>
<dbReference type="SUPFAM" id="SSF56731">
    <property type="entry name" value="DNA primase core"/>
    <property type="match status" value="1"/>
</dbReference>
<dbReference type="PANTHER" id="PTHR30313">
    <property type="entry name" value="DNA PRIMASE"/>
    <property type="match status" value="1"/>
</dbReference>
<keyword evidence="2 9" id="KW-0639">Primosome</keyword>
<proteinExistence type="inferred from homology"/>
<dbReference type="InterPro" id="IPR034154">
    <property type="entry name" value="TOPRIM_DnaG/twinkle"/>
</dbReference>
<evidence type="ECO:0000259" key="11">
    <source>
        <dbReference type="PROSITE" id="PS50880"/>
    </source>
</evidence>
<dbReference type="InterPro" id="IPR050219">
    <property type="entry name" value="DnaG_primase"/>
</dbReference>
<feature type="compositionally biased region" description="Basic and acidic residues" evidence="10">
    <location>
        <begin position="315"/>
        <end position="336"/>
    </location>
</feature>
<evidence type="ECO:0000256" key="3">
    <source>
        <dbReference type="ARBA" id="ARBA00022679"/>
    </source>
</evidence>
<dbReference type="EMBL" id="JAFGDB010000037">
    <property type="protein sequence ID" value="MBN2067261.1"/>
    <property type="molecule type" value="Genomic_DNA"/>
</dbReference>
<dbReference type="Gene3D" id="3.40.1360.10">
    <property type="match status" value="1"/>
</dbReference>
<dbReference type="GO" id="GO:0000428">
    <property type="term" value="C:DNA-directed RNA polymerase complex"/>
    <property type="evidence" value="ECO:0007669"/>
    <property type="project" value="UniProtKB-KW"/>
</dbReference>
<sequence>MAKTYLSTVKYLIKAKFSIEGVVDRHDIIGAIFGQSEGLVGEDMDLKELQQGGKLGRIEVDSTSHSGKTSGTITVPSGMDRVKTSILAAAIESVDKVGPCDASFETLGIEDTRGEKRKAVAERAKQLLQQMNVSMPETDQLAASIVGDMRGGALEEYGKDRLPAGPDVEKSDEVIVVEGRADVLNLLRHGIKNCIALNGAKRSETISELSRRKSLTVFVDGDRGGILIARQLGQTAKIDSLAKAPAGKEVEELALKEILAALRKKRPMVQRPGTGFGRPAREDKFERPSTGFGRPAREDRYPRESTDDPMLADLPPRESRPTSRFDRPKSRFDRPPRGIRRPQRGTGFRVRSDGRGPMPRPGRGRPGPRMEFSSPAPVMDRPAQDLGEFNTAMKELENSLKARFLDEKMKTVKEMSVRDLLQEMSKKKKIYAVVLDGIVTKRLAEQAEKSGVENLVGVKKGKVEETGKVKIQTMY</sequence>
<feature type="region of interest" description="Disordered" evidence="10">
    <location>
        <begin position="269"/>
        <end position="377"/>
    </location>
</feature>
<keyword evidence="3 9" id="KW-0808">Transferase</keyword>
<dbReference type="GO" id="GO:0003899">
    <property type="term" value="F:DNA-directed RNA polymerase activity"/>
    <property type="evidence" value="ECO:0007669"/>
    <property type="project" value="UniProtKB-UniRule"/>
</dbReference>
<evidence type="ECO:0000256" key="4">
    <source>
        <dbReference type="ARBA" id="ARBA00022695"/>
    </source>
</evidence>
<keyword evidence="8 9" id="KW-0804">Transcription</keyword>
<evidence type="ECO:0000313" key="12">
    <source>
        <dbReference type="EMBL" id="MBN2067261.1"/>
    </source>
</evidence>
<keyword evidence="4 9" id="KW-0548">Nucleotidyltransferase</keyword>
<dbReference type="SMART" id="SM00493">
    <property type="entry name" value="TOPRIM"/>
    <property type="match status" value="1"/>
</dbReference>
<dbReference type="GO" id="GO:0006269">
    <property type="term" value="P:DNA replication, synthesis of primer"/>
    <property type="evidence" value="ECO:0007669"/>
    <property type="project" value="UniProtKB-UniRule"/>
</dbReference>
<keyword evidence="7" id="KW-0460">Magnesium</keyword>
<keyword evidence="1 9" id="KW-0240">DNA-directed RNA polymerase</keyword>
<evidence type="ECO:0000256" key="9">
    <source>
        <dbReference type="HAMAP-Rule" id="MF_00007"/>
    </source>
</evidence>
<dbReference type="EC" id="2.7.7.101" evidence="9"/>
<keyword evidence="9" id="KW-0271">Exosome</keyword>
<accession>A0A939C4J2</accession>
<dbReference type="Pfam" id="PF13662">
    <property type="entry name" value="Toprim_4"/>
    <property type="match status" value="1"/>
</dbReference>
<dbReference type="InterPro" id="IPR020607">
    <property type="entry name" value="Primase_DnaG_arc"/>
</dbReference>
<dbReference type="NCBIfam" id="NF003108">
    <property type="entry name" value="PRK04031.1-1"/>
    <property type="match status" value="1"/>
</dbReference>
<dbReference type="PANTHER" id="PTHR30313:SF2">
    <property type="entry name" value="DNA PRIMASE"/>
    <property type="match status" value="1"/>
</dbReference>
<evidence type="ECO:0000256" key="8">
    <source>
        <dbReference type="ARBA" id="ARBA00023163"/>
    </source>
</evidence>
<comment type="caution">
    <text evidence="12">The sequence shown here is derived from an EMBL/GenBank/DDBJ whole genome shotgun (WGS) entry which is preliminary data.</text>
</comment>
<dbReference type="GO" id="GO:0000178">
    <property type="term" value="C:exosome (RNase complex)"/>
    <property type="evidence" value="ECO:0007669"/>
    <property type="project" value="UniProtKB-KW"/>
</dbReference>
<dbReference type="GO" id="GO:1990077">
    <property type="term" value="C:primosome complex"/>
    <property type="evidence" value="ECO:0007669"/>
    <property type="project" value="UniProtKB-KW"/>
</dbReference>
<keyword evidence="5 9" id="KW-0235">DNA replication</keyword>
<comment type="similarity">
    <text evidence="9">Belongs to the archaeal DnaG primase family.</text>
</comment>
<gene>
    <name evidence="9" type="primary">dnaG</name>
    <name evidence="12" type="ORF">JW744_02235</name>
</gene>
<dbReference type="Proteomes" id="UP000809243">
    <property type="component" value="Unassembled WGS sequence"/>
</dbReference>
<evidence type="ECO:0000256" key="10">
    <source>
        <dbReference type="SAM" id="MobiDB-lite"/>
    </source>
</evidence>
<evidence type="ECO:0000256" key="2">
    <source>
        <dbReference type="ARBA" id="ARBA00022515"/>
    </source>
</evidence>
<evidence type="ECO:0000313" key="13">
    <source>
        <dbReference type="Proteomes" id="UP000809243"/>
    </source>
</evidence>
<evidence type="ECO:0000256" key="6">
    <source>
        <dbReference type="ARBA" id="ARBA00022723"/>
    </source>
</evidence>
<dbReference type="AlphaFoldDB" id="A0A939C4J2"/>
<organism evidence="12 13">
    <name type="scientific">Candidatus Iainarchaeum sp</name>
    <dbReference type="NCBI Taxonomy" id="3101447"/>
    <lineage>
        <taxon>Archaea</taxon>
        <taxon>Candidatus Iainarchaeota</taxon>
        <taxon>Candidatus Iainarchaeia</taxon>
        <taxon>Candidatus Iainarchaeales</taxon>
        <taxon>Candidatus Iainarchaeaceae</taxon>
        <taxon>Candidatus Iainarchaeum</taxon>
    </lineage>
</organism>
<dbReference type="CDD" id="cd01029">
    <property type="entry name" value="TOPRIM_primases"/>
    <property type="match status" value="1"/>
</dbReference>
<comment type="catalytic activity">
    <reaction evidence="9">
        <text>ssDNA + n NTP = ssDNA/pppN(pN)n-1 hybrid + (n-1) diphosphate.</text>
        <dbReference type="EC" id="2.7.7.101"/>
    </reaction>
</comment>
<dbReference type="GO" id="GO:0008143">
    <property type="term" value="F:poly(A) binding"/>
    <property type="evidence" value="ECO:0007669"/>
    <property type="project" value="InterPro"/>
</dbReference>